<keyword evidence="3" id="KW-1185">Reference proteome</keyword>
<accession>A0A314UB30</accession>
<comment type="caution">
    <text evidence="2">The sequence shown here is derived from an EMBL/GenBank/DDBJ whole genome shotgun (WGS) entry which is preliminary data.</text>
</comment>
<name>A0A314UB30_PRUYE</name>
<dbReference type="EMBL" id="PJQY01003773">
    <property type="protein sequence ID" value="PQM34665.1"/>
    <property type="molecule type" value="Genomic_DNA"/>
</dbReference>
<dbReference type="Proteomes" id="UP000250321">
    <property type="component" value="Unassembled WGS sequence"/>
</dbReference>
<feature type="compositionally biased region" description="Acidic residues" evidence="1">
    <location>
        <begin position="69"/>
        <end position="80"/>
    </location>
</feature>
<sequence>MLPQCPYCSSNLWLLAAASRLASTSQIKGKGKEALAIPKRRSMHILQIRFADTRKGGSESSGPKVVVAVDDDGSDEDDAVETGISTHEQESIHDTSGMD</sequence>
<evidence type="ECO:0000313" key="3">
    <source>
        <dbReference type="Proteomes" id="UP000250321"/>
    </source>
</evidence>
<dbReference type="AlphaFoldDB" id="A0A314UB30"/>
<reference evidence="2 3" key="1">
    <citation type="submission" date="2018-02" db="EMBL/GenBank/DDBJ databases">
        <title>Draft genome of wild Prunus yedoensis var. nudiflora.</title>
        <authorList>
            <person name="Baek S."/>
            <person name="Kim J.-H."/>
            <person name="Choi K."/>
            <person name="Kim G.-B."/>
            <person name="Cho A."/>
            <person name="Jang H."/>
            <person name="Shin C.-H."/>
            <person name="Yu H.-J."/>
            <person name="Mun J.-H."/>
        </authorList>
    </citation>
    <scope>NUCLEOTIDE SEQUENCE [LARGE SCALE GENOMIC DNA]</scope>
    <source>
        <strain evidence="3">cv. Jeju island</strain>
        <tissue evidence="2">Leaf</tissue>
    </source>
</reference>
<protein>
    <submittedName>
        <fullName evidence="2">Uncharacterized protein</fullName>
    </submittedName>
</protein>
<proteinExistence type="predicted"/>
<feature type="region of interest" description="Disordered" evidence="1">
    <location>
        <begin position="53"/>
        <end position="99"/>
    </location>
</feature>
<evidence type="ECO:0000313" key="2">
    <source>
        <dbReference type="EMBL" id="PQM34665.1"/>
    </source>
</evidence>
<evidence type="ECO:0000256" key="1">
    <source>
        <dbReference type="SAM" id="MobiDB-lite"/>
    </source>
</evidence>
<gene>
    <name evidence="2" type="ORF">Pyn_13393</name>
</gene>
<organism evidence="2 3">
    <name type="scientific">Prunus yedoensis var. nudiflora</name>
    <dbReference type="NCBI Taxonomy" id="2094558"/>
    <lineage>
        <taxon>Eukaryota</taxon>
        <taxon>Viridiplantae</taxon>
        <taxon>Streptophyta</taxon>
        <taxon>Embryophyta</taxon>
        <taxon>Tracheophyta</taxon>
        <taxon>Spermatophyta</taxon>
        <taxon>Magnoliopsida</taxon>
        <taxon>eudicotyledons</taxon>
        <taxon>Gunneridae</taxon>
        <taxon>Pentapetalae</taxon>
        <taxon>rosids</taxon>
        <taxon>fabids</taxon>
        <taxon>Rosales</taxon>
        <taxon>Rosaceae</taxon>
        <taxon>Amygdaloideae</taxon>
        <taxon>Amygdaleae</taxon>
        <taxon>Prunus</taxon>
    </lineage>
</organism>